<keyword evidence="3 10" id="KW-0808">Transferase</keyword>
<evidence type="ECO:0000256" key="1">
    <source>
        <dbReference type="ARBA" id="ARBA00012417"/>
    </source>
</evidence>
<keyword evidence="5" id="KW-0235">DNA replication</keyword>
<keyword evidence="11" id="KW-1185">Reference proteome</keyword>
<dbReference type="Gene3D" id="1.20.272.10">
    <property type="match status" value="1"/>
</dbReference>
<comment type="caution">
    <text evidence="10">The sequence shown here is derived from an EMBL/GenBank/DDBJ whole genome shotgun (WGS) entry which is preliminary data.</text>
</comment>
<dbReference type="GO" id="GO:0009360">
    <property type="term" value="C:DNA polymerase III complex"/>
    <property type="evidence" value="ECO:0007669"/>
    <property type="project" value="InterPro"/>
</dbReference>
<accession>A0A9X3DX80</accession>
<keyword evidence="6" id="KW-0239">DNA-directed DNA polymerase</keyword>
<dbReference type="NCBIfam" id="TIGR01128">
    <property type="entry name" value="holA"/>
    <property type="match status" value="1"/>
</dbReference>
<evidence type="ECO:0000259" key="9">
    <source>
        <dbReference type="Pfam" id="PF06144"/>
    </source>
</evidence>
<dbReference type="PANTHER" id="PTHR34388:SF1">
    <property type="entry name" value="DNA POLYMERASE III SUBUNIT DELTA"/>
    <property type="match status" value="1"/>
</dbReference>
<protein>
    <recommendedName>
        <fullName evidence="2">DNA polymerase III subunit delta</fullName>
        <ecNumber evidence="1">2.7.7.7</ecNumber>
    </recommendedName>
</protein>
<name>A0A9X3DX80_9HYPH</name>
<dbReference type="SUPFAM" id="SSF48019">
    <property type="entry name" value="post-AAA+ oligomerization domain-like"/>
    <property type="match status" value="1"/>
</dbReference>
<dbReference type="EMBL" id="JAPKNK010000001">
    <property type="protein sequence ID" value="MCX5567611.1"/>
    <property type="molecule type" value="Genomic_DNA"/>
</dbReference>
<dbReference type="InterPro" id="IPR005790">
    <property type="entry name" value="DNA_polIII_delta"/>
</dbReference>
<evidence type="ECO:0000256" key="7">
    <source>
        <dbReference type="ARBA" id="ARBA00034754"/>
    </source>
</evidence>
<proteinExistence type="inferred from homology"/>
<dbReference type="InterPro" id="IPR010372">
    <property type="entry name" value="DNA_pol3_delta_N"/>
</dbReference>
<dbReference type="InterPro" id="IPR027417">
    <property type="entry name" value="P-loop_NTPase"/>
</dbReference>
<evidence type="ECO:0000256" key="6">
    <source>
        <dbReference type="ARBA" id="ARBA00022932"/>
    </source>
</evidence>
<dbReference type="PANTHER" id="PTHR34388">
    <property type="entry name" value="DNA POLYMERASE III SUBUNIT DELTA"/>
    <property type="match status" value="1"/>
</dbReference>
<evidence type="ECO:0000256" key="8">
    <source>
        <dbReference type="ARBA" id="ARBA00049244"/>
    </source>
</evidence>
<dbReference type="SUPFAM" id="SSF52540">
    <property type="entry name" value="P-loop containing nucleoside triphosphate hydrolases"/>
    <property type="match status" value="1"/>
</dbReference>
<dbReference type="Pfam" id="PF06144">
    <property type="entry name" value="DNA_pol3_delta"/>
    <property type="match status" value="1"/>
</dbReference>
<dbReference type="GO" id="GO:0006261">
    <property type="term" value="P:DNA-templated DNA replication"/>
    <property type="evidence" value="ECO:0007669"/>
    <property type="project" value="TreeGrafter"/>
</dbReference>
<evidence type="ECO:0000256" key="2">
    <source>
        <dbReference type="ARBA" id="ARBA00017703"/>
    </source>
</evidence>
<dbReference type="RefSeq" id="WP_266336601.1">
    <property type="nucleotide sequence ID" value="NZ_JAPKNK010000001.1"/>
</dbReference>
<evidence type="ECO:0000256" key="4">
    <source>
        <dbReference type="ARBA" id="ARBA00022695"/>
    </source>
</evidence>
<organism evidence="10 11">
    <name type="scientific">Kaistia nematophila</name>
    <dbReference type="NCBI Taxonomy" id="2994654"/>
    <lineage>
        <taxon>Bacteria</taxon>
        <taxon>Pseudomonadati</taxon>
        <taxon>Pseudomonadota</taxon>
        <taxon>Alphaproteobacteria</taxon>
        <taxon>Hyphomicrobiales</taxon>
        <taxon>Kaistiaceae</taxon>
        <taxon>Kaistia</taxon>
    </lineage>
</organism>
<feature type="domain" description="DNA polymerase III delta N-terminal" evidence="9">
    <location>
        <begin position="24"/>
        <end position="116"/>
    </location>
</feature>
<dbReference type="InterPro" id="IPR008921">
    <property type="entry name" value="DNA_pol3_clamp-load_cplx_C"/>
</dbReference>
<dbReference type="EC" id="2.7.7.7" evidence="1"/>
<dbReference type="Proteomes" id="UP001144805">
    <property type="component" value="Unassembled WGS sequence"/>
</dbReference>
<gene>
    <name evidence="10" type="primary">holA</name>
    <name evidence="10" type="ORF">OSH07_00240</name>
</gene>
<comment type="catalytic activity">
    <reaction evidence="8">
        <text>DNA(n) + a 2'-deoxyribonucleoside 5'-triphosphate = DNA(n+1) + diphosphate</text>
        <dbReference type="Rhea" id="RHEA:22508"/>
        <dbReference type="Rhea" id="RHEA-COMP:17339"/>
        <dbReference type="Rhea" id="RHEA-COMP:17340"/>
        <dbReference type="ChEBI" id="CHEBI:33019"/>
        <dbReference type="ChEBI" id="CHEBI:61560"/>
        <dbReference type="ChEBI" id="CHEBI:173112"/>
        <dbReference type="EC" id="2.7.7.7"/>
    </reaction>
</comment>
<keyword evidence="4 10" id="KW-0548">Nucleotidyltransferase</keyword>
<dbReference type="GO" id="GO:0003677">
    <property type="term" value="F:DNA binding"/>
    <property type="evidence" value="ECO:0007669"/>
    <property type="project" value="InterPro"/>
</dbReference>
<dbReference type="Gene3D" id="3.40.50.300">
    <property type="entry name" value="P-loop containing nucleotide triphosphate hydrolases"/>
    <property type="match status" value="1"/>
</dbReference>
<evidence type="ECO:0000313" key="10">
    <source>
        <dbReference type="EMBL" id="MCX5567611.1"/>
    </source>
</evidence>
<sequence>MVQIKPQDADRFLSRPDPGIRVVLLHGSDTGLISERAAAFAKTVLGQSDDPFALVKLDSAEIASDTGRLADEANTIALFGGTRAIWVKVAGNRPIQAAVEAVLANPPQDAWVILEAGDIKKGVGLRKVCENARGAAAIACYADNDAALDRLIDSELQLAGLRMEPDARQMLRGLLGADRLASRSEVAKLCLYALGQGSIDADAVRAVVGDAGASATDEAVDAAALGDATGLDKAFRRILGSGTAAFVVANAALRHFQLLHRIRAAADEGMPQSTAIERYAGGIFFQRKGKLEQQLRSWSTERLQQALERLDRAILDSRLKASIADEVIGQALLAIAMMARARR</sequence>
<evidence type="ECO:0000256" key="3">
    <source>
        <dbReference type="ARBA" id="ARBA00022679"/>
    </source>
</evidence>
<reference evidence="10" key="1">
    <citation type="submission" date="2022-11" db="EMBL/GenBank/DDBJ databases">
        <title>Biodiversity and phylogenetic relationships of bacteria.</title>
        <authorList>
            <person name="Machado R.A.R."/>
            <person name="Bhat A."/>
            <person name="Loulou A."/>
            <person name="Kallel S."/>
        </authorList>
    </citation>
    <scope>NUCLEOTIDE SEQUENCE</scope>
    <source>
        <strain evidence="10">K-TC2</strain>
    </source>
</reference>
<dbReference type="GO" id="GO:0003887">
    <property type="term" value="F:DNA-directed DNA polymerase activity"/>
    <property type="evidence" value="ECO:0007669"/>
    <property type="project" value="UniProtKB-KW"/>
</dbReference>
<dbReference type="Gene3D" id="1.10.8.60">
    <property type="match status" value="1"/>
</dbReference>
<evidence type="ECO:0000313" key="11">
    <source>
        <dbReference type="Proteomes" id="UP001144805"/>
    </source>
</evidence>
<comment type="similarity">
    <text evidence="7">Belongs to the DNA polymerase HolA subunit family.</text>
</comment>
<evidence type="ECO:0000256" key="5">
    <source>
        <dbReference type="ARBA" id="ARBA00022705"/>
    </source>
</evidence>
<dbReference type="AlphaFoldDB" id="A0A9X3DX80"/>